<evidence type="ECO:0000256" key="1">
    <source>
        <dbReference type="PROSITE-ProRule" id="PRU00169"/>
    </source>
</evidence>
<name>A0A844BDI9_9BURK</name>
<proteinExistence type="predicted"/>
<dbReference type="InterPro" id="IPR046947">
    <property type="entry name" value="LytR-like"/>
</dbReference>
<dbReference type="GO" id="GO:0003677">
    <property type="term" value="F:DNA binding"/>
    <property type="evidence" value="ECO:0007669"/>
    <property type="project" value="InterPro"/>
</dbReference>
<evidence type="ECO:0000313" key="4">
    <source>
        <dbReference type="EMBL" id="MRD49616.1"/>
    </source>
</evidence>
<dbReference type="GO" id="GO:0000156">
    <property type="term" value="F:phosphorelay response regulator activity"/>
    <property type="evidence" value="ECO:0007669"/>
    <property type="project" value="InterPro"/>
</dbReference>
<dbReference type="InterPro" id="IPR007492">
    <property type="entry name" value="LytTR_DNA-bd_dom"/>
</dbReference>
<dbReference type="Gene3D" id="2.40.50.1020">
    <property type="entry name" value="LytTr DNA-binding domain"/>
    <property type="match status" value="1"/>
</dbReference>
<dbReference type="InterPro" id="IPR001789">
    <property type="entry name" value="Sig_transdc_resp-reg_receiver"/>
</dbReference>
<accession>A0A844BDI9</accession>
<feature type="domain" description="Response regulatory" evidence="2">
    <location>
        <begin position="6"/>
        <end position="122"/>
    </location>
</feature>
<dbReference type="Pfam" id="PF00072">
    <property type="entry name" value="Response_reg"/>
    <property type="match status" value="1"/>
</dbReference>
<dbReference type="PANTHER" id="PTHR37299">
    <property type="entry name" value="TRANSCRIPTIONAL REGULATOR-RELATED"/>
    <property type="match status" value="1"/>
</dbReference>
<evidence type="ECO:0000259" key="3">
    <source>
        <dbReference type="PROSITE" id="PS50930"/>
    </source>
</evidence>
<reference evidence="4 5" key="1">
    <citation type="submission" date="2019-11" db="EMBL/GenBank/DDBJ databases">
        <title>Caenimonas koreensis gen. nov., sp. nov., isolated from activated sludge.</title>
        <authorList>
            <person name="Seung H.R."/>
        </authorList>
    </citation>
    <scope>NUCLEOTIDE SEQUENCE [LARGE SCALE GENOMIC DNA]</scope>
    <source>
        <strain evidence="4 5">EMB320</strain>
    </source>
</reference>
<evidence type="ECO:0000313" key="5">
    <source>
        <dbReference type="Proteomes" id="UP000487350"/>
    </source>
</evidence>
<dbReference type="SMART" id="SM00448">
    <property type="entry name" value="REC"/>
    <property type="match status" value="1"/>
</dbReference>
<dbReference type="PANTHER" id="PTHR37299:SF1">
    <property type="entry name" value="STAGE 0 SPORULATION PROTEIN A HOMOLOG"/>
    <property type="match status" value="1"/>
</dbReference>
<dbReference type="RefSeq" id="WP_153586912.1">
    <property type="nucleotide sequence ID" value="NZ_WJBU01000028.1"/>
</dbReference>
<dbReference type="EMBL" id="WJBU01000028">
    <property type="protein sequence ID" value="MRD49616.1"/>
    <property type="molecule type" value="Genomic_DNA"/>
</dbReference>
<comment type="caution">
    <text evidence="4">The sequence shown here is derived from an EMBL/GenBank/DDBJ whole genome shotgun (WGS) entry which is preliminary data.</text>
</comment>
<dbReference type="AlphaFoldDB" id="A0A844BDI9"/>
<dbReference type="PROSITE" id="PS50110">
    <property type="entry name" value="RESPONSE_REGULATORY"/>
    <property type="match status" value="1"/>
</dbReference>
<dbReference type="Proteomes" id="UP000487350">
    <property type="component" value="Unassembled WGS sequence"/>
</dbReference>
<keyword evidence="5" id="KW-1185">Reference proteome</keyword>
<dbReference type="Gene3D" id="3.40.50.2300">
    <property type="match status" value="1"/>
</dbReference>
<dbReference type="InterPro" id="IPR011006">
    <property type="entry name" value="CheY-like_superfamily"/>
</dbReference>
<dbReference type="SMART" id="SM00850">
    <property type="entry name" value="LytTR"/>
    <property type="match status" value="1"/>
</dbReference>
<dbReference type="PROSITE" id="PS50930">
    <property type="entry name" value="HTH_LYTTR"/>
    <property type="match status" value="1"/>
</dbReference>
<keyword evidence="1" id="KW-0597">Phosphoprotein</keyword>
<dbReference type="SUPFAM" id="SSF52172">
    <property type="entry name" value="CheY-like"/>
    <property type="match status" value="1"/>
</dbReference>
<gene>
    <name evidence="4" type="ORF">GHT07_20280</name>
</gene>
<sequence>MNTKLRALVADDERLLREQLKSRLAQVWPELEVVGEARDGQEAVQKADELRPDIVFLDIRMPGLTGIEAASEIVTLDSWQGEIVFVTAYDEYAVAAFERGALDYLLKPVETERLAQTAQRVKARLQTRKVIAESGEAAGGQGAAGAVDEAALDALLQKFMRASQGLNGAPSGEPPMRWIQATTGATTKLIDVKDVLFFRSDEKYTRVQTKDHEAFIRTPIRELMPRLDGQQFWQIHRSTIVNLSAIAAVTRDDTGRQRVHISGHPEVLEVSRTFAHLFRAS</sequence>
<organism evidence="4 5">
    <name type="scientific">Caenimonas koreensis DSM 17982</name>
    <dbReference type="NCBI Taxonomy" id="1121255"/>
    <lineage>
        <taxon>Bacteria</taxon>
        <taxon>Pseudomonadati</taxon>
        <taxon>Pseudomonadota</taxon>
        <taxon>Betaproteobacteria</taxon>
        <taxon>Burkholderiales</taxon>
        <taxon>Comamonadaceae</taxon>
        <taxon>Caenimonas</taxon>
    </lineage>
</organism>
<protein>
    <submittedName>
        <fullName evidence="4">Response regulator</fullName>
    </submittedName>
</protein>
<feature type="domain" description="HTH LytTR-type" evidence="3">
    <location>
        <begin position="179"/>
        <end position="281"/>
    </location>
</feature>
<dbReference type="Pfam" id="PF04397">
    <property type="entry name" value="LytTR"/>
    <property type="match status" value="1"/>
</dbReference>
<evidence type="ECO:0000259" key="2">
    <source>
        <dbReference type="PROSITE" id="PS50110"/>
    </source>
</evidence>
<feature type="modified residue" description="4-aspartylphosphate" evidence="1">
    <location>
        <position position="58"/>
    </location>
</feature>
<dbReference type="OrthoDB" id="236568at2"/>